<feature type="compositionally biased region" description="Acidic residues" evidence="1">
    <location>
        <begin position="56"/>
        <end position="73"/>
    </location>
</feature>
<accession>A0A699ZBC9</accession>
<comment type="caution">
    <text evidence="2">The sequence shown here is derived from an EMBL/GenBank/DDBJ whole genome shotgun (WGS) entry which is preliminary data.</text>
</comment>
<evidence type="ECO:0000256" key="1">
    <source>
        <dbReference type="SAM" id="MobiDB-lite"/>
    </source>
</evidence>
<evidence type="ECO:0000313" key="3">
    <source>
        <dbReference type="Proteomes" id="UP000485058"/>
    </source>
</evidence>
<protein>
    <submittedName>
        <fullName evidence="2">Uncharacterized protein</fullName>
    </submittedName>
</protein>
<organism evidence="2 3">
    <name type="scientific">Haematococcus lacustris</name>
    <name type="common">Green alga</name>
    <name type="synonym">Haematococcus pluvialis</name>
    <dbReference type="NCBI Taxonomy" id="44745"/>
    <lineage>
        <taxon>Eukaryota</taxon>
        <taxon>Viridiplantae</taxon>
        <taxon>Chlorophyta</taxon>
        <taxon>core chlorophytes</taxon>
        <taxon>Chlorophyceae</taxon>
        <taxon>CS clade</taxon>
        <taxon>Chlamydomonadales</taxon>
        <taxon>Haematococcaceae</taxon>
        <taxon>Haematococcus</taxon>
    </lineage>
</organism>
<reference evidence="2 3" key="1">
    <citation type="submission" date="2020-02" db="EMBL/GenBank/DDBJ databases">
        <title>Draft genome sequence of Haematococcus lacustris strain NIES-144.</title>
        <authorList>
            <person name="Morimoto D."/>
            <person name="Nakagawa S."/>
            <person name="Yoshida T."/>
            <person name="Sawayama S."/>
        </authorList>
    </citation>
    <scope>NUCLEOTIDE SEQUENCE [LARGE SCALE GENOMIC DNA]</scope>
    <source>
        <strain evidence="2 3">NIES-144</strain>
    </source>
</reference>
<dbReference type="EMBL" id="BLLF01001342">
    <property type="protein sequence ID" value="GFH18710.1"/>
    <property type="molecule type" value="Genomic_DNA"/>
</dbReference>
<feature type="region of interest" description="Disordered" evidence="1">
    <location>
        <begin position="46"/>
        <end position="85"/>
    </location>
</feature>
<dbReference type="Proteomes" id="UP000485058">
    <property type="component" value="Unassembled WGS sequence"/>
</dbReference>
<dbReference type="AlphaFoldDB" id="A0A699ZBC9"/>
<name>A0A699ZBC9_HAELA</name>
<proteinExistence type="predicted"/>
<sequence>MVAGGYAAPSYQTGALQAPPTLALGKVGSSGALDLPPSAAKWRHRLRKASRVQDSCQDEEDGEDWSDDEDMDSGEARQGRSRNGPAGLLWGLLAREATATVTLRSRVAGMLQKERTG</sequence>
<keyword evidence="3" id="KW-1185">Reference proteome</keyword>
<evidence type="ECO:0000313" key="2">
    <source>
        <dbReference type="EMBL" id="GFH18710.1"/>
    </source>
</evidence>
<gene>
    <name evidence="2" type="ORF">HaLaN_15558</name>
</gene>